<dbReference type="Pfam" id="PF09751">
    <property type="entry name" value="Es2"/>
    <property type="match status" value="1"/>
</dbReference>
<reference evidence="5 6" key="1">
    <citation type="submission" date="2014-04" db="EMBL/GenBank/DDBJ databases">
        <authorList>
            <consortium name="DOE Joint Genome Institute"/>
            <person name="Kuo A."/>
            <person name="Girlanda M."/>
            <person name="Perotto S."/>
            <person name="Kohler A."/>
            <person name="Nagy L.G."/>
            <person name="Floudas D."/>
            <person name="Copeland A."/>
            <person name="Barry K.W."/>
            <person name="Cichocki N."/>
            <person name="Veneault-Fourrey C."/>
            <person name="LaButti K."/>
            <person name="Lindquist E.A."/>
            <person name="Lipzen A."/>
            <person name="Lundell T."/>
            <person name="Morin E."/>
            <person name="Murat C."/>
            <person name="Sun H."/>
            <person name="Tunlid A."/>
            <person name="Henrissat B."/>
            <person name="Grigoriev I.V."/>
            <person name="Hibbett D.S."/>
            <person name="Martin F."/>
            <person name="Nordberg H.P."/>
            <person name="Cantor M.N."/>
            <person name="Hua S.X."/>
        </authorList>
    </citation>
    <scope>NUCLEOTIDE SEQUENCE [LARGE SCALE GENOMIC DNA]</scope>
    <source>
        <strain evidence="5 6">MUT 4182</strain>
    </source>
</reference>
<dbReference type="AlphaFoldDB" id="A0A0C3QU45"/>
<dbReference type="OrthoDB" id="19679at2759"/>
<keyword evidence="3" id="KW-0539">Nucleus</keyword>
<evidence type="ECO:0008006" key="7">
    <source>
        <dbReference type="Google" id="ProtNLM"/>
    </source>
</evidence>
<proteinExistence type="inferred from homology"/>
<evidence type="ECO:0000256" key="4">
    <source>
        <dbReference type="SAM" id="MobiDB-lite"/>
    </source>
</evidence>
<sequence length="558" mass="60447">MDRTPSSSTSRALTVPSKPQVSLSRQNVLEEDEYTEALSNIIARDFFPSLAQLDATNNYLSALESEDPLLIRKSARILTELATAPTPTPRYRGDNRTPYVNFPSDTPLNFSARDGTDQPPSKKPRYNENLSLDQFQARYTSEDNASFTEILDDENRKRKEKHAWAWNAEDRAGMRRAKEIEARQRMMIEASEINDSAAAARKVITSGEEVKTITQNGEPEDKKGKGKAKAAETDSDGSEDGEMQHAVVAEQESSSVEAGGGQLILRENKDEDMDSEEPVDVMAPSKDKRSAGVPGWKFKTRNALMFPPDADVSPYQANQSELLTEGTRVEAPTIVHANTRLPEQSERAEGSVAGSSVPPSPTRSRIAAAISGLSYVPSTDSPKVRGFGFVDAIPSPSPSQLGAQGMKELMTLGTLLATPRVISGSDDPAEETATSSPFVIKPPNSRDMLGRRLGNEAGRSLTKKAGLLGGTTPRTPGDGIDKRGNLTTSTPRRVDILTPAARRLLSRTKEGAGYGPPIDSPRERGGLLGGLTPGGERRRPGKQLDLRKVGWDSPRGGR</sequence>
<dbReference type="InterPro" id="IPR019148">
    <property type="entry name" value="Nuclear_protein_DGCR14_ESS-2"/>
</dbReference>
<feature type="region of interest" description="Disordered" evidence="4">
    <location>
        <begin position="421"/>
        <end position="492"/>
    </location>
</feature>
<dbReference type="PANTHER" id="PTHR12940:SF0">
    <property type="entry name" value="SPLICING FACTOR ESS-2 HOMOLOG"/>
    <property type="match status" value="1"/>
</dbReference>
<evidence type="ECO:0000313" key="5">
    <source>
        <dbReference type="EMBL" id="KIO31874.1"/>
    </source>
</evidence>
<evidence type="ECO:0000256" key="3">
    <source>
        <dbReference type="ARBA" id="ARBA00023242"/>
    </source>
</evidence>
<feature type="compositionally biased region" description="Acidic residues" evidence="4">
    <location>
        <begin position="270"/>
        <end position="279"/>
    </location>
</feature>
<dbReference type="Proteomes" id="UP000054248">
    <property type="component" value="Unassembled WGS sequence"/>
</dbReference>
<dbReference type="EMBL" id="KN822959">
    <property type="protein sequence ID" value="KIO31874.1"/>
    <property type="molecule type" value="Genomic_DNA"/>
</dbReference>
<feature type="region of interest" description="Disordered" evidence="4">
    <location>
        <begin position="85"/>
        <end position="127"/>
    </location>
</feature>
<accession>A0A0C3QU45</accession>
<evidence type="ECO:0000313" key="6">
    <source>
        <dbReference type="Proteomes" id="UP000054248"/>
    </source>
</evidence>
<feature type="region of interest" description="Disordered" evidence="4">
    <location>
        <begin position="209"/>
        <end position="294"/>
    </location>
</feature>
<evidence type="ECO:0000256" key="1">
    <source>
        <dbReference type="ARBA" id="ARBA00004123"/>
    </source>
</evidence>
<comment type="similarity">
    <text evidence="2">Belongs to the ESS2 family.</text>
</comment>
<feature type="compositionally biased region" description="Basic and acidic residues" evidence="4">
    <location>
        <begin position="535"/>
        <end position="550"/>
    </location>
</feature>
<feature type="region of interest" description="Disordered" evidence="4">
    <location>
        <begin position="339"/>
        <end position="363"/>
    </location>
</feature>
<dbReference type="HOGENOM" id="CLU_024820_2_0_1"/>
<dbReference type="GO" id="GO:0071013">
    <property type="term" value="C:catalytic step 2 spliceosome"/>
    <property type="evidence" value="ECO:0007669"/>
    <property type="project" value="TreeGrafter"/>
</dbReference>
<dbReference type="PANTHER" id="PTHR12940">
    <property type="entry name" value="ES-2 PROTEIN - RELATED"/>
    <property type="match status" value="1"/>
</dbReference>
<feature type="region of interest" description="Disordered" evidence="4">
    <location>
        <begin position="1"/>
        <end position="24"/>
    </location>
</feature>
<name>A0A0C3QU45_9AGAM</name>
<organism evidence="5 6">
    <name type="scientific">Tulasnella calospora MUT 4182</name>
    <dbReference type="NCBI Taxonomy" id="1051891"/>
    <lineage>
        <taxon>Eukaryota</taxon>
        <taxon>Fungi</taxon>
        <taxon>Dikarya</taxon>
        <taxon>Basidiomycota</taxon>
        <taxon>Agaricomycotina</taxon>
        <taxon>Agaricomycetes</taxon>
        <taxon>Cantharellales</taxon>
        <taxon>Tulasnellaceae</taxon>
        <taxon>Tulasnella</taxon>
    </lineage>
</organism>
<gene>
    <name evidence="5" type="ORF">M407DRAFT_19136</name>
</gene>
<keyword evidence="6" id="KW-1185">Reference proteome</keyword>
<comment type="subcellular location">
    <subcellularLocation>
        <location evidence="1">Nucleus</location>
    </subcellularLocation>
</comment>
<feature type="region of interest" description="Disordered" evidence="4">
    <location>
        <begin position="505"/>
        <end position="558"/>
    </location>
</feature>
<protein>
    <recommendedName>
        <fullName evidence="7">Nuclear protein DGCR14</fullName>
    </recommendedName>
</protein>
<dbReference type="STRING" id="1051891.A0A0C3QU45"/>
<evidence type="ECO:0000256" key="2">
    <source>
        <dbReference type="ARBA" id="ARBA00009072"/>
    </source>
</evidence>
<reference evidence="6" key="2">
    <citation type="submission" date="2015-01" db="EMBL/GenBank/DDBJ databases">
        <title>Evolutionary Origins and Diversification of the Mycorrhizal Mutualists.</title>
        <authorList>
            <consortium name="DOE Joint Genome Institute"/>
            <consortium name="Mycorrhizal Genomics Consortium"/>
            <person name="Kohler A."/>
            <person name="Kuo A."/>
            <person name="Nagy L.G."/>
            <person name="Floudas D."/>
            <person name="Copeland A."/>
            <person name="Barry K.W."/>
            <person name="Cichocki N."/>
            <person name="Veneault-Fourrey C."/>
            <person name="LaButti K."/>
            <person name="Lindquist E.A."/>
            <person name="Lipzen A."/>
            <person name="Lundell T."/>
            <person name="Morin E."/>
            <person name="Murat C."/>
            <person name="Riley R."/>
            <person name="Ohm R."/>
            <person name="Sun H."/>
            <person name="Tunlid A."/>
            <person name="Henrissat B."/>
            <person name="Grigoriev I.V."/>
            <person name="Hibbett D.S."/>
            <person name="Martin F."/>
        </authorList>
    </citation>
    <scope>NUCLEOTIDE SEQUENCE [LARGE SCALE GENOMIC DNA]</scope>
    <source>
        <strain evidence="6">MUT 4182</strain>
    </source>
</reference>